<gene>
    <name evidence="1" type="ORF">H9L19_00570</name>
</gene>
<evidence type="ECO:0000313" key="2">
    <source>
        <dbReference type="Proteomes" id="UP000515800"/>
    </source>
</evidence>
<dbReference type="AlphaFoldDB" id="A0A7G9T5Q9"/>
<dbReference type="KEGG" id="wdi:H9L19_00570"/>
<dbReference type="RefSeq" id="WP_187529267.1">
    <property type="nucleotide sequence ID" value="NZ_CP060724.1"/>
</dbReference>
<evidence type="ECO:0008006" key="3">
    <source>
        <dbReference type="Google" id="ProtNLM"/>
    </source>
</evidence>
<dbReference type="EMBL" id="CP060724">
    <property type="protein sequence ID" value="QNN75434.1"/>
    <property type="molecule type" value="Genomic_DNA"/>
</dbReference>
<reference evidence="1 2" key="1">
    <citation type="submission" date="2020-08" db="EMBL/GenBank/DDBJ databases">
        <title>Genome sequence of Weissella diestrammenae KACC 16890T.</title>
        <authorList>
            <person name="Hyun D.-W."/>
            <person name="Bae J.-W."/>
        </authorList>
    </citation>
    <scope>NUCLEOTIDE SEQUENCE [LARGE SCALE GENOMIC DNA]</scope>
    <source>
        <strain evidence="1 2">KACC 16890</strain>
    </source>
</reference>
<accession>A0A7G9T5Q9</accession>
<organism evidence="1 2">
    <name type="scientific">Weissella diestrammenae</name>
    <dbReference type="NCBI Taxonomy" id="1162633"/>
    <lineage>
        <taxon>Bacteria</taxon>
        <taxon>Bacillati</taxon>
        <taxon>Bacillota</taxon>
        <taxon>Bacilli</taxon>
        <taxon>Lactobacillales</taxon>
        <taxon>Lactobacillaceae</taxon>
        <taxon>Weissella</taxon>
    </lineage>
</organism>
<name>A0A7G9T5Q9_9LACO</name>
<dbReference type="Proteomes" id="UP000515800">
    <property type="component" value="Chromosome"/>
</dbReference>
<evidence type="ECO:0000313" key="1">
    <source>
        <dbReference type="EMBL" id="QNN75434.1"/>
    </source>
</evidence>
<proteinExistence type="predicted"/>
<protein>
    <recommendedName>
        <fullName evidence="3">Reductase</fullName>
    </recommendedName>
</protein>
<keyword evidence="2" id="KW-1185">Reference proteome</keyword>
<sequence>MLVIVSDEQPKIAMGLMSYIPSLPTYAEVTRELQWYQVSDARTLMLWKDPITKHFTAVLGVEEVYDAVLLRLVAFGPEVPVVERQKVGHDIYTALSNWFPELTLMGTITTQKLVNEWKMTKHD</sequence>